<gene>
    <name evidence="1" type="ORF">P3T76_014428</name>
</gene>
<dbReference type="Proteomes" id="UP001259832">
    <property type="component" value="Unassembled WGS sequence"/>
</dbReference>
<evidence type="ECO:0000313" key="2">
    <source>
        <dbReference type="Proteomes" id="UP001259832"/>
    </source>
</evidence>
<name>A0AAD9G1Q2_9STRA</name>
<reference evidence="1" key="1">
    <citation type="submission" date="2023-08" db="EMBL/GenBank/DDBJ databases">
        <title>Reference Genome Resource for the Citrus Pathogen Phytophthora citrophthora.</title>
        <authorList>
            <person name="Moller H."/>
            <person name="Coetzee B."/>
            <person name="Rose L.J."/>
            <person name="Van Niekerk J.M."/>
        </authorList>
    </citation>
    <scope>NUCLEOTIDE SEQUENCE</scope>
    <source>
        <strain evidence="1">STE-U-9442</strain>
    </source>
</reference>
<protein>
    <submittedName>
        <fullName evidence="1">Uncharacterized protein</fullName>
    </submittedName>
</protein>
<organism evidence="1 2">
    <name type="scientific">Phytophthora citrophthora</name>
    <dbReference type="NCBI Taxonomy" id="4793"/>
    <lineage>
        <taxon>Eukaryota</taxon>
        <taxon>Sar</taxon>
        <taxon>Stramenopiles</taxon>
        <taxon>Oomycota</taxon>
        <taxon>Peronosporomycetes</taxon>
        <taxon>Peronosporales</taxon>
        <taxon>Peronosporaceae</taxon>
        <taxon>Phytophthora</taxon>
    </lineage>
</organism>
<accession>A0AAD9G1Q2</accession>
<sequence length="76" mass="8723">MDKVIINVFLHYTVLLTVLQRPDDAARARQRLTAIVRSSPILCSQEKNITRQVENIIALVKLDEERKLRGEGDCFT</sequence>
<keyword evidence="2" id="KW-1185">Reference proteome</keyword>
<dbReference type="AlphaFoldDB" id="A0AAD9G1Q2"/>
<evidence type="ECO:0000313" key="1">
    <source>
        <dbReference type="EMBL" id="KAK1930195.1"/>
    </source>
</evidence>
<comment type="caution">
    <text evidence="1">The sequence shown here is derived from an EMBL/GenBank/DDBJ whole genome shotgun (WGS) entry which is preliminary data.</text>
</comment>
<dbReference type="EMBL" id="JASMQC010000041">
    <property type="protein sequence ID" value="KAK1930195.1"/>
    <property type="molecule type" value="Genomic_DNA"/>
</dbReference>
<proteinExistence type="predicted"/>